<dbReference type="EMBL" id="QLSZ01000001">
    <property type="protein sequence ID" value="RAR75633.1"/>
    <property type="molecule type" value="Genomic_DNA"/>
</dbReference>
<feature type="domain" description="Cytochrome c" evidence="5">
    <location>
        <begin position="35"/>
        <end position="116"/>
    </location>
</feature>
<dbReference type="Proteomes" id="UP000248840">
    <property type="component" value="Unassembled WGS sequence"/>
</dbReference>
<comment type="caution">
    <text evidence="6">The sequence shown here is derived from an EMBL/GenBank/DDBJ whole genome shotgun (WGS) entry which is preliminary data.</text>
</comment>
<evidence type="ECO:0000259" key="5">
    <source>
        <dbReference type="PROSITE" id="PS51007"/>
    </source>
</evidence>
<evidence type="ECO:0000256" key="3">
    <source>
        <dbReference type="ARBA" id="ARBA00023004"/>
    </source>
</evidence>
<protein>
    <recommendedName>
        <fullName evidence="5">Cytochrome c domain-containing protein</fullName>
    </recommendedName>
</protein>
<name>A0A328YR76_9FLAO</name>
<keyword evidence="7" id="KW-1185">Reference proteome</keyword>
<dbReference type="GO" id="GO:0046872">
    <property type="term" value="F:metal ion binding"/>
    <property type="evidence" value="ECO:0007669"/>
    <property type="project" value="UniProtKB-KW"/>
</dbReference>
<dbReference type="OrthoDB" id="9786191at2"/>
<dbReference type="GO" id="GO:0009055">
    <property type="term" value="F:electron transfer activity"/>
    <property type="evidence" value="ECO:0007669"/>
    <property type="project" value="InterPro"/>
</dbReference>
<dbReference type="PROSITE" id="PS51257">
    <property type="entry name" value="PROKAR_LIPOPROTEIN"/>
    <property type="match status" value="1"/>
</dbReference>
<dbReference type="SUPFAM" id="SSF46626">
    <property type="entry name" value="Cytochrome c"/>
    <property type="match status" value="1"/>
</dbReference>
<evidence type="ECO:0000313" key="7">
    <source>
        <dbReference type="Proteomes" id="UP000248840"/>
    </source>
</evidence>
<evidence type="ECO:0000313" key="6">
    <source>
        <dbReference type="EMBL" id="RAR75633.1"/>
    </source>
</evidence>
<proteinExistence type="predicted"/>
<evidence type="ECO:0000256" key="1">
    <source>
        <dbReference type="ARBA" id="ARBA00022617"/>
    </source>
</evidence>
<keyword evidence="2 4" id="KW-0479">Metal-binding</keyword>
<evidence type="ECO:0000256" key="2">
    <source>
        <dbReference type="ARBA" id="ARBA00022723"/>
    </source>
</evidence>
<evidence type="ECO:0000256" key="4">
    <source>
        <dbReference type="PROSITE-ProRule" id="PRU00433"/>
    </source>
</evidence>
<reference evidence="6 7" key="1">
    <citation type="submission" date="2018-06" db="EMBL/GenBank/DDBJ databases">
        <title>Genomic Encyclopedia of Archaeal and Bacterial Type Strains, Phase II (KMG-II): from individual species to whole genera.</title>
        <authorList>
            <person name="Goeker M."/>
        </authorList>
    </citation>
    <scope>NUCLEOTIDE SEQUENCE [LARGE SCALE GENOMIC DNA]</scope>
    <source>
        <strain evidence="6 7">DSM 25663</strain>
    </source>
</reference>
<gene>
    <name evidence="6" type="ORF">CLV55_101333</name>
</gene>
<dbReference type="InterPro" id="IPR009056">
    <property type="entry name" value="Cyt_c-like_dom"/>
</dbReference>
<organism evidence="6 7">
    <name type="scientific">Flavobacterium aciduliphilum</name>
    <dbReference type="NCBI Taxonomy" id="1101402"/>
    <lineage>
        <taxon>Bacteria</taxon>
        <taxon>Pseudomonadati</taxon>
        <taxon>Bacteroidota</taxon>
        <taxon>Flavobacteriia</taxon>
        <taxon>Flavobacteriales</taxon>
        <taxon>Flavobacteriaceae</taxon>
        <taxon>Flavobacterium</taxon>
    </lineage>
</organism>
<dbReference type="RefSeq" id="WP_112111996.1">
    <property type="nucleotide sequence ID" value="NZ_QLSZ01000001.1"/>
</dbReference>
<keyword evidence="3 4" id="KW-0408">Iron</keyword>
<dbReference type="InterPro" id="IPR036909">
    <property type="entry name" value="Cyt_c-like_dom_sf"/>
</dbReference>
<dbReference type="PROSITE" id="PS51007">
    <property type="entry name" value="CYTC"/>
    <property type="match status" value="1"/>
</dbReference>
<accession>A0A328YR76</accession>
<dbReference type="AlphaFoldDB" id="A0A328YR76"/>
<keyword evidence="1 4" id="KW-0349">Heme</keyword>
<sequence>MKKINLIITTLVGIVFFVSCDSRTQQELEIVKDPTYVKNIKPIMDAKCVSCHSGGNQFPDLDTYAAVKGAQDGTNSNQLLCSLMSSPCTSNRMPKGDAPLSSSTITTISTWINNNYPEQ</sequence>
<dbReference type="GO" id="GO:0020037">
    <property type="term" value="F:heme binding"/>
    <property type="evidence" value="ECO:0007669"/>
    <property type="project" value="InterPro"/>
</dbReference>